<dbReference type="EMBL" id="KY684083">
    <property type="protein sequence ID" value="ARF08840.1"/>
    <property type="molecule type" value="Genomic_DNA"/>
</dbReference>
<name>A0A1V0SAT4_9VIRU</name>
<evidence type="ECO:0000256" key="2">
    <source>
        <dbReference type="SAM" id="Phobius"/>
    </source>
</evidence>
<sequence length="136" mass="15772">MDTYSYTGNNVPLDVNSAILYAIKQLKEYDDNLEKGILLPKSPYHDFIVMETSDGKIIEIPYDVQQEAISKWEIIKVEMLYEKEKKQLENNIINLSKQLENDIVENFESNSGSNYILFLLIGAIIVVTIYLYQKKN</sequence>
<keyword evidence="1" id="KW-0175">Coiled coil</keyword>
<protein>
    <submittedName>
        <fullName evidence="3">Uncharacterized protein</fullName>
    </submittedName>
</protein>
<proteinExistence type="predicted"/>
<keyword evidence="2" id="KW-0472">Membrane</keyword>
<feature type="transmembrane region" description="Helical" evidence="2">
    <location>
        <begin position="115"/>
        <end position="132"/>
    </location>
</feature>
<reference evidence="3" key="1">
    <citation type="journal article" date="2017" name="Science">
        <title>Giant viruses with an expanded complement of translation system components.</title>
        <authorList>
            <person name="Schulz F."/>
            <person name="Yutin N."/>
            <person name="Ivanova N.N."/>
            <person name="Ortega D.R."/>
            <person name="Lee T.K."/>
            <person name="Vierheilig J."/>
            <person name="Daims H."/>
            <person name="Horn M."/>
            <person name="Wagner M."/>
            <person name="Jensen G.J."/>
            <person name="Kyrpides N.C."/>
            <person name="Koonin E.V."/>
            <person name="Woyke T."/>
        </authorList>
    </citation>
    <scope>NUCLEOTIDE SEQUENCE</scope>
    <source>
        <strain evidence="3">CTV1</strain>
    </source>
</reference>
<feature type="coiled-coil region" evidence="1">
    <location>
        <begin position="78"/>
        <end position="105"/>
    </location>
</feature>
<evidence type="ECO:0000313" key="3">
    <source>
        <dbReference type="EMBL" id="ARF08840.1"/>
    </source>
</evidence>
<evidence type="ECO:0000256" key="1">
    <source>
        <dbReference type="SAM" id="Coils"/>
    </source>
</evidence>
<keyword evidence="2" id="KW-0812">Transmembrane</keyword>
<organism evidence="3">
    <name type="scientific">Catovirus CTV1</name>
    <dbReference type="NCBI Taxonomy" id="1977631"/>
    <lineage>
        <taxon>Viruses</taxon>
        <taxon>Varidnaviria</taxon>
        <taxon>Bamfordvirae</taxon>
        <taxon>Nucleocytoviricota</taxon>
        <taxon>Megaviricetes</taxon>
        <taxon>Imitervirales</taxon>
        <taxon>Mimiviridae</taxon>
        <taxon>Klosneuvirinae</taxon>
        <taxon>Catovirus</taxon>
    </lineage>
</organism>
<accession>A0A1V0SAT4</accession>
<gene>
    <name evidence="3" type="ORF">Catovirus_1_890</name>
</gene>
<keyword evidence="2" id="KW-1133">Transmembrane helix</keyword>